<evidence type="ECO:0000256" key="1">
    <source>
        <dbReference type="ARBA" id="ARBA00023002"/>
    </source>
</evidence>
<dbReference type="Gene3D" id="3.90.1580.10">
    <property type="entry name" value="paralog of FGE (formylglycine-generating enzyme)"/>
    <property type="match status" value="1"/>
</dbReference>
<dbReference type="SUPFAM" id="SSF56436">
    <property type="entry name" value="C-type lectin-like"/>
    <property type="match status" value="1"/>
</dbReference>
<dbReference type="Pfam" id="PF12867">
    <property type="entry name" value="DinB_2"/>
    <property type="match status" value="1"/>
</dbReference>
<dbReference type="RefSeq" id="WP_017157361.1">
    <property type="nucleotide sequence ID" value="NZ_CP083575.1"/>
</dbReference>
<dbReference type="InterPro" id="IPR051043">
    <property type="entry name" value="Sulfatase_Mod_Factor_Kinase"/>
</dbReference>
<dbReference type="InterPro" id="IPR042095">
    <property type="entry name" value="SUMF_sf"/>
</dbReference>
<organism evidence="6 7">
    <name type="scientific">Xanthomonas manihotis</name>
    <dbReference type="NCBI Taxonomy" id="43353"/>
    <lineage>
        <taxon>Bacteria</taxon>
        <taxon>Pseudomonadati</taxon>
        <taxon>Pseudomonadota</taxon>
        <taxon>Gammaproteobacteria</taxon>
        <taxon>Lysobacterales</taxon>
        <taxon>Lysobacteraceae</taxon>
        <taxon>Xanthomonas</taxon>
    </lineage>
</organism>
<proteinExistence type="predicted"/>
<name>A0A8I1XKK5_XANMN</name>
<dbReference type="InterPro" id="IPR005532">
    <property type="entry name" value="SUMF_dom"/>
</dbReference>
<accession>A0A8I1XKK5</accession>
<evidence type="ECO:0000256" key="3">
    <source>
        <dbReference type="ARBA" id="ARBA00037882"/>
    </source>
</evidence>
<comment type="caution">
    <text evidence="6">The sequence shown here is derived from an EMBL/GenBank/DDBJ whole genome shotgun (WGS) entry which is preliminary data.</text>
</comment>
<evidence type="ECO:0000313" key="6">
    <source>
        <dbReference type="EMBL" id="MBO9760561.1"/>
    </source>
</evidence>
<evidence type="ECO:0000256" key="2">
    <source>
        <dbReference type="ARBA" id="ARBA00023004"/>
    </source>
</evidence>
<comment type="pathway">
    <text evidence="3">Amino-acid biosynthesis; ergothioneine biosynthesis.</text>
</comment>
<evidence type="ECO:0000313" key="7">
    <source>
        <dbReference type="Proteomes" id="UP000668572"/>
    </source>
</evidence>
<dbReference type="PANTHER" id="PTHR23150:SF36">
    <property type="entry name" value="HERCYNINE OXYGENASE"/>
    <property type="match status" value="1"/>
</dbReference>
<dbReference type="InterPro" id="IPR016187">
    <property type="entry name" value="CTDL_fold"/>
</dbReference>
<dbReference type="NCBIfam" id="TIGR03440">
    <property type="entry name" value="egtB_TIGR03440"/>
    <property type="match status" value="1"/>
</dbReference>
<feature type="domain" description="Sulfatase-modifying factor enzyme-like" evidence="4">
    <location>
        <begin position="347"/>
        <end position="426"/>
    </location>
</feature>
<gene>
    <name evidence="6" type="primary">egtB</name>
    <name evidence="6" type="ORF">J7405_13595</name>
</gene>
<protein>
    <submittedName>
        <fullName evidence="6">Ergothioneine biosynthesis protein EgtB</fullName>
    </submittedName>
</protein>
<evidence type="ECO:0000259" key="4">
    <source>
        <dbReference type="Pfam" id="PF03781"/>
    </source>
</evidence>
<dbReference type="GO" id="GO:0052699">
    <property type="term" value="P:ergothioneine biosynthetic process"/>
    <property type="evidence" value="ECO:0007669"/>
    <property type="project" value="InterPro"/>
</dbReference>
<keyword evidence="1" id="KW-0560">Oxidoreductase</keyword>
<dbReference type="EMBL" id="JAGHXW010000040">
    <property type="protein sequence ID" value="MBO9760561.1"/>
    <property type="molecule type" value="Genomic_DNA"/>
</dbReference>
<feature type="domain" description="Sulfatase-modifying factor enzyme-like" evidence="4">
    <location>
        <begin position="208"/>
        <end position="340"/>
    </location>
</feature>
<dbReference type="AlphaFoldDB" id="A0A8I1XKK5"/>
<dbReference type="Proteomes" id="UP000668572">
    <property type="component" value="Unassembled WGS sequence"/>
</dbReference>
<dbReference type="InterPro" id="IPR024775">
    <property type="entry name" value="DinB-like"/>
</dbReference>
<evidence type="ECO:0000259" key="5">
    <source>
        <dbReference type="Pfam" id="PF12867"/>
    </source>
</evidence>
<dbReference type="PANTHER" id="PTHR23150">
    <property type="entry name" value="SULFATASE MODIFYING FACTOR 1, 2"/>
    <property type="match status" value="1"/>
</dbReference>
<dbReference type="Pfam" id="PF03781">
    <property type="entry name" value="FGE-sulfatase"/>
    <property type="match status" value="2"/>
</dbReference>
<feature type="domain" description="DinB-like" evidence="5">
    <location>
        <begin position="24"/>
        <end position="154"/>
    </location>
</feature>
<keyword evidence="2" id="KW-0408">Iron</keyword>
<reference evidence="6" key="1">
    <citation type="submission" date="2021-03" db="EMBL/GenBank/DDBJ databases">
        <title>Molecular characterization of Xanthomonas species pathogenic on Araceae and the development of a triplex TaqMan assay for detection of X. phaseoli pv. dieffenbachiae.</title>
        <authorList>
            <person name="Van Der Wolf J."/>
            <person name="Krijger M."/>
            <person name="Mendes O."/>
            <person name="Brankovics B."/>
            <person name="Bonants P."/>
            <person name="Meekes E."/>
        </authorList>
    </citation>
    <scope>NUCLEOTIDE SEQUENCE</scope>
    <source>
        <strain evidence="6">NBC1264</strain>
    </source>
</reference>
<sequence length="429" mass="48224">MAMSALSPLLGHLQQQQLTLLERYAQTRALSDRLAALLSAEDAMVQSMPDASPSKWHLAHTTWFFERFVLQADPAYRVFEPAWDFLFNSYYQSVGPMHARARRGVLSRPSLQQVRDYRAAVDRQMQQRLREGLLDAQACTVVQLGIQHEQQHQELLLTDIKHALWSNPLQPAYRDLPAPPAAVASPLRWHARDEQIVQIGAPAWPQADSFAYDNESPRHRVLVGAHALASRVVTNAEFQQFIDDGGYRSAGAWLSDGWAMVQAHGWQHPLYWDADGREFTLDGWRMRDPHAPACHLSLFEADAFARWAGARLPTEAEWEQAATGVPVQGNFVDTDALHPRGADAVDTGIQQLFGDVWEWTGSAYLPYPGFTPWPGSLGEYNGKFMNAQWVLRGGSCASPASHLRASYRNFFPSDARWQFAGVRLAKDLP</sequence>
<dbReference type="InterPro" id="IPR017806">
    <property type="entry name" value="EgtB"/>
</dbReference>